<protein>
    <submittedName>
        <fullName evidence="2">Uncharacterized protein</fullName>
    </submittedName>
</protein>
<feature type="non-terminal residue" evidence="2">
    <location>
        <position position="1"/>
    </location>
</feature>
<reference evidence="2" key="1">
    <citation type="submission" date="2015-07" db="EMBL/GenBank/DDBJ databases">
        <title>Adaptation to a free-living lifestyle via gene acquisitions in the diplomonad Trepomonas sp. PC1.</title>
        <authorList>
            <person name="Xu F."/>
            <person name="Jerlstrom-Hultqvist J."/>
            <person name="Kolisko M."/>
            <person name="Simpson A.G.B."/>
            <person name="Roger A.J."/>
            <person name="Svard S.G."/>
            <person name="Andersson J.O."/>
        </authorList>
    </citation>
    <scope>NUCLEOTIDE SEQUENCE</scope>
    <source>
        <strain evidence="2">PC1</strain>
    </source>
</reference>
<name>A0A146JWH2_9EUKA</name>
<proteinExistence type="predicted"/>
<gene>
    <name evidence="2" type="ORF">TPC1_31555</name>
</gene>
<dbReference type="EMBL" id="GDID01007656">
    <property type="protein sequence ID" value="JAP88950.1"/>
    <property type="molecule type" value="Transcribed_RNA"/>
</dbReference>
<accession>A0A146JWH2</accession>
<dbReference type="AlphaFoldDB" id="A0A146JWH2"/>
<feature type="non-terminal residue" evidence="2">
    <location>
        <position position="342"/>
    </location>
</feature>
<sequence>SIIVDNNEFVSILMLFDQKIDEFHFKVVPQESIQINATPICDFSIESDFPFPVQLLNSHQNSQVCVKDRLYSTDFTLYSFICSNLVELSKISLSLEDELVSKTFEFEFQVCDDLLQLKDAFAQENALTLLSADAEKQIYSAKLQIQTTLQESGKYRLSTPFNQKLQINHHAMTRPILTDFPLCVVLNGQRQVVEEFQKSFNLEFDGQIFNFQAELVKDGKKKKSKSISAKNSQIREQSTEDQNGPKKTIQSFEIQNFDEKEAKSARKALHRENIQNNQDHEKITLPPLKMDDLKQVYVSQAEQEYREQMKQRIQQKNIQLNIQRSLGTYLKSSTSDAKTGKK</sequence>
<feature type="region of interest" description="Disordered" evidence="1">
    <location>
        <begin position="222"/>
        <end position="251"/>
    </location>
</feature>
<organism evidence="2">
    <name type="scientific">Trepomonas sp. PC1</name>
    <dbReference type="NCBI Taxonomy" id="1076344"/>
    <lineage>
        <taxon>Eukaryota</taxon>
        <taxon>Metamonada</taxon>
        <taxon>Diplomonadida</taxon>
        <taxon>Hexamitidae</taxon>
        <taxon>Hexamitinae</taxon>
        <taxon>Trepomonas</taxon>
    </lineage>
</organism>
<evidence type="ECO:0000256" key="1">
    <source>
        <dbReference type="SAM" id="MobiDB-lite"/>
    </source>
</evidence>
<evidence type="ECO:0000313" key="2">
    <source>
        <dbReference type="EMBL" id="JAP88950.1"/>
    </source>
</evidence>